<organism evidence="7 8">
    <name type="scientific">Dispira parvispora</name>
    <dbReference type="NCBI Taxonomy" id="1520584"/>
    <lineage>
        <taxon>Eukaryota</taxon>
        <taxon>Fungi</taxon>
        <taxon>Fungi incertae sedis</taxon>
        <taxon>Zoopagomycota</taxon>
        <taxon>Kickxellomycotina</taxon>
        <taxon>Dimargaritomycetes</taxon>
        <taxon>Dimargaritales</taxon>
        <taxon>Dimargaritaceae</taxon>
        <taxon>Dispira</taxon>
    </lineage>
</organism>
<dbReference type="InterPro" id="IPR001680">
    <property type="entry name" value="WD40_rpt"/>
</dbReference>
<dbReference type="Proteomes" id="UP001150925">
    <property type="component" value="Unassembled WGS sequence"/>
</dbReference>
<accession>A0A9W8AU53</accession>
<dbReference type="InterPro" id="IPR020472">
    <property type="entry name" value="WD40_PAC1"/>
</dbReference>
<feature type="compositionally biased region" description="Low complexity" evidence="5">
    <location>
        <begin position="389"/>
        <end position="404"/>
    </location>
</feature>
<feature type="region of interest" description="Disordered" evidence="5">
    <location>
        <begin position="277"/>
        <end position="298"/>
    </location>
</feature>
<dbReference type="PROSITE" id="PS50181">
    <property type="entry name" value="FBOX"/>
    <property type="match status" value="1"/>
</dbReference>
<dbReference type="InterPro" id="IPR036047">
    <property type="entry name" value="F-box-like_dom_sf"/>
</dbReference>
<dbReference type="GO" id="GO:0010992">
    <property type="term" value="P:ubiquitin recycling"/>
    <property type="evidence" value="ECO:0007669"/>
    <property type="project" value="TreeGrafter"/>
</dbReference>
<dbReference type="GO" id="GO:0016874">
    <property type="term" value="F:ligase activity"/>
    <property type="evidence" value="ECO:0007669"/>
    <property type="project" value="UniProtKB-KW"/>
</dbReference>
<dbReference type="EMBL" id="JANBPY010000931">
    <property type="protein sequence ID" value="KAJ1962670.1"/>
    <property type="molecule type" value="Genomic_DNA"/>
</dbReference>
<feature type="repeat" description="WD" evidence="4">
    <location>
        <begin position="798"/>
        <end position="837"/>
    </location>
</feature>
<evidence type="ECO:0000313" key="8">
    <source>
        <dbReference type="Proteomes" id="UP001150925"/>
    </source>
</evidence>
<dbReference type="GO" id="GO:0043161">
    <property type="term" value="P:proteasome-mediated ubiquitin-dependent protein catabolic process"/>
    <property type="evidence" value="ECO:0007669"/>
    <property type="project" value="TreeGrafter"/>
</dbReference>
<dbReference type="CDD" id="cd00200">
    <property type="entry name" value="WD40"/>
    <property type="match status" value="1"/>
</dbReference>
<dbReference type="InterPro" id="IPR019775">
    <property type="entry name" value="WD40_repeat_CS"/>
</dbReference>
<feature type="region of interest" description="Disordered" evidence="5">
    <location>
        <begin position="537"/>
        <end position="566"/>
    </location>
</feature>
<feature type="region of interest" description="Disordered" evidence="5">
    <location>
        <begin position="1"/>
        <end position="47"/>
    </location>
</feature>
<dbReference type="SMART" id="SM00256">
    <property type="entry name" value="FBOX"/>
    <property type="match status" value="1"/>
</dbReference>
<dbReference type="Gene3D" id="1.20.1280.50">
    <property type="match status" value="1"/>
</dbReference>
<keyword evidence="1" id="KW-0963">Cytoplasm</keyword>
<dbReference type="SUPFAM" id="SSF50978">
    <property type="entry name" value="WD40 repeat-like"/>
    <property type="match status" value="1"/>
</dbReference>
<dbReference type="PROSITE" id="PS50294">
    <property type="entry name" value="WD_REPEATS_REGION"/>
    <property type="match status" value="4"/>
</dbReference>
<feature type="region of interest" description="Disordered" evidence="5">
    <location>
        <begin position="124"/>
        <end position="215"/>
    </location>
</feature>
<evidence type="ECO:0000313" key="7">
    <source>
        <dbReference type="EMBL" id="KAJ1962670.1"/>
    </source>
</evidence>
<keyword evidence="3" id="KW-0677">Repeat</keyword>
<dbReference type="Pfam" id="PF12937">
    <property type="entry name" value="F-box-like"/>
    <property type="match status" value="1"/>
</dbReference>
<reference evidence="7" key="1">
    <citation type="submission" date="2022-07" db="EMBL/GenBank/DDBJ databases">
        <title>Phylogenomic reconstructions and comparative analyses of Kickxellomycotina fungi.</title>
        <authorList>
            <person name="Reynolds N.K."/>
            <person name="Stajich J.E."/>
            <person name="Barry K."/>
            <person name="Grigoriev I.V."/>
            <person name="Crous P."/>
            <person name="Smith M.E."/>
        </authorList>
    </citation>
    <scope>NUCLEOTIDE SEQUENCE</scope>
    <source>
        <strain evidence="7">RSA 1196</strain>
    </source>
</reference>
<dbReference type="PROSITE" id="PS50082">
    <property type="entry name" value="WD_REPEATS_2"/>
    <property type="match status" value="5"/>
</dbReference>
<evidence type="ECO:0000256" key="5">
    <source>
        <dbReference type="SAM" id="MobiDB-lite"/>
    </source>
</evidence>
<dbReference type="PANTHER" id="PTHR19849">
    <property type="entry name" value="PHOSPHOLIPASE A-2-ACTIVATING PROTEIN"/>
    <property type="match status" value="1"/>
</dbReference>
<dbReference type="InterPro" id="IPR001810">
    <property type="entry name" value="F-box_dom"/>
</dbReference>
<evidence type="ECO:0000256" key="4">
    <source>
        <dbReference type="PROSITE-ProRule" id="PRU00221"/>
    </source>
</evidence>
<proteinExistence type="predicted"/>
<evidence type="ECO:0000256" key="3">
    <source>
        <dbReference type="ARBA" id="ARBA00022737"/>
    </source>
</evidence>
<keyword evidence="7" id="KW-0436">Ligase</keyword>
<comment type="caution">
    <text evidence="7">The sequence shown here is derived from an EMBL/GenBank/DDBJ whole genome shotgun (WGS) entry which is preliminary data.</text>
</comment>
<feature type="compositionally biased region" description="Polar residues" evidence="5">
    <location>
        <begin position="375"/>
        <end position="388"/>
    </location>
</feature>
<name>A0A9W8AU53_9FUNG</name>
<keyword evidence="2 4" id="KW-0853">WD repeat</keyword>
<dbReference type="PANTHER" id="PTHR19849:SF0">
    <property type="entry name" value="PHOSPHOLIPASE A-2-ACTIVATING PROTEIN"/>
    <property type="match status" value="1"/>
</dbReference>
<feature type="compositionally biased region" description="Polar residues" evidence="5">
    <location>
        <begin position="554"/>
        <end position="566"/>
    </location>
</feature>
<dbReference type="SMART" id="SM00564">
    <property type="entry name" value="PQQ"/>
    <property type="match status" value="3"/>
</dbReference>
<evidence type="ECO:0000256" key="2">
    <source>
        <dbReference type="ARBA" id="ARBA00022574"/>
    </source>
</evidence>
<feature type="region of interest" description="Disordered" evidence="5">
    <location>
        <begin position="663"/>
        <end position="683"/>
    </location>
</feature>
<evidence type="ECO:0000259" key="6">
    <source>
        <dbReference type="PROSITE" id="PS50181"/>
    </source>
</evidence>
<protein>
    <submittedName>
        <fullName evidence="7">SCF ubiquitin ligase complex subunit cdc4</fullName>
    </submittedName>
</protein>
<dbReference type="InterPro" id="IPR036322">
    <property type="entry name" value="WD40_repeat_dom_sf"/>
</dbReference>
<sequence>MDSGLLPTPGPQERLTQMTSPTKPNVGGGESTRRRSPATLHPKVHLPSSPSETLVFNARIGSRKIARLPFRKPALTKRMDLDKYPLASTPTPPILRRFHFQVQCSNGADVRVICEENEGATSPALASPYRKRQASPPDATGSCLASGDNGAGSTAAPGDSLTNHFSPGPSPTPNGNSGGHPGPHSTPLATQPPVQASSGEYKLQSPPHKRPKARALASNMRVAVTPRPGLSDLATDCETVDGEDIVEPLPSAAAGAHLDVVGPPPYDSDYDMAVAASGSKTDEPSTPVRSSGSGGVMATDSMDPVSAIAEDVRSTCTLPSPCLSPRISANPLQQSLPHGNILPSPASATHGHLSTTGSYFDDGASSPTHPPAMSRTHSGNDNDLTMSTSPRSSLDPALSSSSSAHMDLPPGWPAHAPQLGDLSTMVQSFDTFPPTLQSYVLFHLLQRSHVSALQFASSLVQPVLHRDFIGDLPPELTVHILKFLDSRSLCRAAQVNRRWKATVDTCQELWVSRLTSDQQVNVTAQVCDHTAATFFQASPTSSPDGHEGIPPSVNAGSNQEEATSPAETNVALDNDQRYRDHLVDNIILATTTNASASSLLDVHDPEFSAVTPLFRDYPHPSPSMVTNPSATTLSALALSASRGNDQASQEDIVEDSLDQIQPAGGRDLVPLSRRGRSSSSTPYATSPCHALLYPYYLMSREMSREVDFDRSLILQAYKRYGLSPLSFPRPHISKLMYARQYVTQRNWKRCHYNRFRFDAKDNSIITCLQFDEQKIVSGSDGEHIYVYDTRTGELLCQLDGHSGGVWTLQYVGNTLVSGSTDRTVRVWDITSGQCTHVFTGHTSTVRCLQILLPTVVGYDAVRKVPILEPPFPLIVTGSRDSTLRVWKLPVAGRDPPYHGTPSGGTAGNDEVQPNPYFMHLLSGHNSSVRALVGKGKIVVSGSYDMSVRVWDVMTGQCLWRLGGHVQRVYSVALSDDRKLCMSGSLDGCVRVWSLETGSCLYVLEGHQNLVGLLQLTPNYLVSAGADATLRIWSSQSFNPLHVLSAHIGTITCFHNDERRLVSGSEN</sequence>
<feature type="non-terminal residue" evidence="7">
    <location>
        <position position="1066"/>
    </location>
</feature>
<dbReference type="GO" id="GO:0005737">
    <property type="term" value="C:cytoplasm"/>
    <property type="evidence" value="ECO:0007669"/>
    <property type="project" value="TreeGrafter"/>
</dbReference>
<gene>
    <name evidence="7" type="primary">CDC4</name>
    <name evidence="7" type="ORF">IWQ62_003454</name>
</gene>
<dbReference type="OrthoDB" id="190105at2759"/>
<dbReference type="SMART" id="SM00320">
    <property type="entry name" value="WD40"/>
    <property type="match status" value="7"/>
</dbReference>
<dbReference type="PROSITE" id="PS00678">
    <property type="entry name" value="WD_REPEATS_1"/>
    <property type="match status" value="2"/>
</dbReference>
<feature type="compositionally biased region" description="Polar residues" evidence="5">
    <location>
        <begin position="14"/>
        <end position="23"/>
    </location>
</feature>
<dbReference type="InterPro" id="IPR015943">
    <property type="entry name" value="WD40/YVTN_repeat-like_dom_sf"/>
</dbReference>
<keyword evidence="8" id="KW-1185">Reference proteome</keyword>
<dbReference type="InterPro" id="IPR018391">
    <property type="entry name" value="PQQ_b-propeller_rpt"/>
</dbReference>
<dbReference type="GO" id="GO:0043130">
    <property type="term" value="F:ubiquitin binding"/>
    <property type="evidence" value="ECO:0007669"/>
    <property type="project" value="TreeGrafter"/>
</dbReference>
<dbReference type="Gene3D" id="2.130.10.10">
    <property type="entry name" value="YVTN repeat-like/Quinoprotein amine dehydrogenase"/>
    <property type="match status" value="1"/>
</dbReference>
<dbReference type="PRINTS" id="PR00320">
    <property type="entry name" value="GPROTEINBRPT"/>
</dbReference>
<dbReference type="Pfam" id="PF00400">
    <property type="entry name" value="WD40"/>
    <property type="match status" value="6"/>
</dbReference>
<feature type="repeat" description="WD" evidence="4">
    <location>
        <begin position="921"/>
        <end position="960"/>
    </location>
</feature>
<feature type="region of interest" description="Disordered" evidence="5">
    <location>
        <begin position="329"/>
        <end position="408"/>
    </location>
</feature>
<feature type="compositionally biased region" description="Polar residues" evidence="5">
    <location>
        <begin position="188"/>
        <end position="198"/>
    </location>
</feature>
<dbReference type="AlphaFoldDB" id="A0A9W8AU53"/>
<feature type="repeat" description="WD" evidence="4">
    <location>
        <begin position="1003"/>
        <end position="1042"/>
    </location>
</feature>
<evidence type="ECO:0000256" key="1">
    <source>
        <dbReference type="ARBA" id="ARBA00022490"/>
    </source>
</evidence>
<feature type="repeat" description="WD" evidence="4">
    <location>
        <begin position="961"/>
        <end position="1002"/>
    </location>
</feature>
<feature type="domain" description="F-box" evidence="6">
    <location>
        <begin position="466"/>
        <end position="513"/>
    </location>
</feature>
<feature type="repeat" description="WD" evidence="4">
    <location>
        <begin position="873"/>
        <end position="888"/>
    </location>
</feature>
<dbReference type="SUPFAM" id="SSF81383">
    <property type="entry name" value="F-box domain"/>
    <property type="match status" value="1"/>
</dbReference>
<dbReference type="GO" id="GO:0005634">
    <property type="term" value="C:nucleus"/>
    <property type="evidence" value="ECO:0007669"/>
    <property type="project" value="TreeGrafter"/>
</dbReference>